<reference evidence="1" key="2">
    <citation type="journal article" date="2015" name="Fish Shellfish Immunol.">
        <title>Early steps in the European eel (Anguilla anguilla)-Vibrio vulnificus interaction in the gills: Role of the RtxA13 toxin.</title>
        <authorList>
            <person name="Callol A."/>
            <person name="Pajuelo D."/>
            <person name="Ebbesson L."/>
            <person name="Teles M."/>
            <person name="MacKenzie S."/>
            <person name="Amaro C."/>
        </authorList>
    </citation>
    <scope>NUCLEOTIDE SEQUENCE</scope>
</reference>
<organism evidence="1">
    <name type="scientific">Anguilla anguilla</name>
    <name type="common">European freshwater eel</name>
    <name type="synonym">Muraena anguilla</name>
    <dbReference type="NCBI Taxonomy" id="7936"/>
    <lineage>
        <taxon>Eukaryota</taxon>
        <taxon>Metazoa</taxon>
        <taxon>Chordata</taxon>
        <taxon>Craniata</taxon>
        <taxon>Vertebrata</taxon>
        <taxon>Euteleostomi</taxon>
        <taxon>Actinopterygii</taxon>
        <taxon>Neopterygii</taxon>
        <taxon>Teleostei</taxon>
        <taxon>Anguilliformes</taxon>
        <taxon>Anguillidae</taxon>
        <taxon>Anguilla</taxon>
    </lineage>
</organism>
<dbReference type="EMBL" id="GBXM01053292">
    <property type="protein sequence ID" value="JAH55285.1"/>
    <property type="molecule type" value="Transcribed_RNA"/>
</dbReference>
<reference evidence="1" key="1">
    <citation type="submission" date="2014-11" db="EMBL/GenBank/DDBJ databases">
        <authorList>
            <person name="Amaro Gonzalez C."/>
        </authorList>
    </citation>
    <scope>NUCLEOTIDE SEQUENCE</scope>
</reference>
<dbReference type="AlphaFoldDB" id="A0A0E9TQZ1"/>
<sequence length="23" mass="2793">MRIPCINMFHWIFSGICRIVLNE</sequence>
<accession>A0A0E9TQZ1</accession>
<proteinExistence type="predicted"/>
<protein>
    <submittedName>
        <fullName evidence="1">Uncharacterized protein</fullName>
    </submittedName>
</protein>
<name>A0A0E9TQZ1_ANGAN</name>
<evidence type="ECO:0000313" key="1">
    <source>
        <dbReference type="EMBL" id="JAH55285.1"/>
    </source>
</evidence>